<evidence type="ECO:0000256" key="1">
    <source>
        <dbReference type="ARBA" id="ARBA00023015"/>
    </source>
</evidence>
<evidence type="ECO:0000313" key="6">
    <source>
        <dbReference type="Proteomes" id="UP000054387"/>
    </source>
</evidence>
<dbReference type="PANTHER" id="PTHR34236">
    <property type="entry name" value="DIMETHYL SULFOXIDE REDUCTASE TRANSCRIPTIONAL ACTIVATOR"/>
    <property type="match status" value="1"/>
</dbReference>
<keyword evidence="6" id="KW-1185">Reference proteome</keyword>
<reference evidence="5 6" key="1">
    <citation type="submission" date="2015-12" db="EMBL/GenBank/DDBJ databases">
        <title>Haloprofundus marisrubri gen. nov., sp. nov., an extremely halophilic archaeon isolated from the Discovery deep brine-seawater interface in the Red Sea.</title>
        <authorList>
            <person name="Zhang G."/>
            <person name="Stingl U."/>
            <person name="Rashid M."/>
        </authorList>
    </citation>
    <scope>NUCLEOTIDE SEQUENCE [LARGE SCALE GENOMIC DNA]</scope>
    <source>
        <strain evidence="5 6">SB9</strain>
    </source>
</reference>
<dbReference type="RefSeq" id="WP_058582790.1">
    <property type="nucleotide sequence ID" value="NZ_LOPU01000030.1"/>
</dbReference>
<protein>
    <recommendedName>
        <fullName evidence="7">Bacterio-opsin activator</fullName>
    </recommendedName>
</protein>
<proteinExistence type="predicted"/>
<keyword evidence="2" id="KW-0804">Transcription</keyword>
<evidence type="ECO:0000259" key="3">
    <source>
        <dbReference type="Pfam" id="PF04967"/>
    </source>
</evidence>
<dbReference type="Pfam" id="PF15915">
    <property type="entry name" value="BAT"/>
    <property type="match status" value="1"/>
</dbReference>
<dbReference type="EMBL" id="LOPU01000030">
    <property type="protein sequence ID" value="KTG08506.1"/>
    <property type="molecule type" value="Genomic_DNA"/>
</dbReference>
<evidence type="ECO:0000259" key="4">
    <source>
        <dbReference type="Pfam" id="PF15915"/>
    </source>
</evidence>
<dbReference type="OrthoDB" id="156233at2157"/>
<organism evidence="5 6">
    <name type="scientific">Haloprofundus marisrubri</name>
    <dbReference type="NCBI Taxonomy" id="1514971"/>
    <lineage>
        <taxon>Archaea</taxon>
        <taxon>Methanobacteriati</taxon>
        <taxon>Methanobacteriota</taxon>
        <taxon>Stenosarchaea group</taxon>
        <taxon>Halobacteria</taxon>
        <taxon>Halobacteriales</taxon>
        <taxon>Haloferacaceae</taxon>
        <taxon>Haloprofundus</taxon>
    </lineage>
</organism>
<dbReference type="InterPro" id="IPR007050">
    <property type="entry name" value="HTH_bacterioopsin"/>
</dbReference>
<name>A0A0W1R5E0_9EURY</name>
<comment type="caution">
    <text evidence="5">The sequence shown here is derived from an EMBL/GenBank/DDBJ whole genome shotgun (WGS) entry which is preliminary data.</text>
</comment>
<dbReference type="Pfam" id="PF04967">
    <property type="entry name" value="HTH_10"/>
    <property type="match status" value="1"/>
</dbReference>
<feature type="domain" description="Bacterioopsin transcriptional activator GAF and HTH associated" evidence="4">
    <location>
        <begin position="6"/>
        <end position="154"/>
    </location>
</feature>
<dbReference type="AlphaFoldDB" id="A0A0W1R5E0"/>
<evidence type="ECO:0008006" key="7">
    <source>
        <dbReference type="Google" id="ProtNLM"/>
    </source>
</evidence>
<accession>A0A0W1R5E0</accession>
<dbReference type="PANTHER" id="PTHR34236:SF1">
    <property type="entry name" value="DIMETHYL SULFOXIDE REDUCTASE TRANSCRIPTIONAL ACTIVATOR"/>
    <property type="match status" value="1"/>
</dbReference>
<dbReference type="Proteomes" id="UP000054387">
    <property type="component" value="Unassembled WGS sequence"/>
</dbReference>
<gene>
    <name evidence="5" type="ORF">AUR64_17655</name>
</gene>
<evidence type="ECO:0000313" key="5">
    <source>
        <dbReference type="EMBL" id="KTG08506.1"/>
    </source>
</evidence>
<dbReference type="InterPro" id="IPR031803">
    <property type="entry name" value="BAT_GAF/HTH-assoc"/>
</dbReference>
<sequence length="216" mass="24130">MSHIAEFELSSPDLALMSVLASVPSMQIRVEEVFSADDSAPLYLLFWASGGDFEAFESELNADETVLSVDVLDTYETQKLYRVQVDPEVTLYPLSALVGASRLEVTATHEGLDVRMRFPDRDALATFRHRLRDHDVSFTLKRLYTPDSPDTTEQYGLSEKQRTALRSAVRIGYFDVPRRASLDELAEELGISGQAASERLRRGTTALVRNTIGVEP</sequence>
<evidence type="ECO:0000256" key="2">
    <source>
        <dbReference type="ARBA" id="ARBA00023163"/>
    </source>
</evidence>
<feature type="domain" description="HTH bat-type" evidence="3">
    <location>
        <begin position="157"/>
        <end position="205"/>
    </location>
</feature>
<keyword evidence="1" id="KW-0805">Transcription regulation</keyword>